<keyword evidence="2" id="KW-1185">Reference proteome</keyword>
<organism evidence="1 2">
    <name type="scientific">Acropora cervicornis</name>
    <name type="common">Staghorn coral</name>
    <dbReference type="NCBI Taxonomy" id="6130"/>
    <lineage>
        <taxon>Eukaryota</taxon>
        <taxon>Metazoa</taxon>
        <taxon>Cnidaria</taxon>
        <taxon>Anthozoa</taxon>
        <taxon>Hexacorallia</taxon>
        <taxon>Scleractinia</taxon>
        <taxon>Astrocoeniina</taxon>
        <taxon>Acroporidae</taxon>
        <taxon>Acropora</taxon>
    </lineage>
</organism>
<dbReference type="EMBL" id="JARQWQ010000148">
    <property type="protein sequence ID" value="KAK2548367.1"/>
    <property type="molecule type" value="Genomic_DNA"/>
</dbReference>
<reference evidence="1" key="2">
    <citation type="journal article" date="2023" name="Science">
        <title>Genomic signatures of disease resistance in endangered staghorn corals.</title>
        <authorList>
            <person name="Vollmer S.V."/>
            <person name="Selwyn J.D."/>
            <person name="Despard B.A."/>
            <person name="Roesel C.L."/>
        </authorList>
    </citation>
    <scope>NUCLEOTIDE SEQUENCE</scope>
    <source>
        <strain evidence="1">K2</strain>
    </source>
</reference>
<protein>
    <submittedName>
        <fullName evidence="1">Uncharacterized protein</fullName>
    </submittedName>
</protein>
<accession>A0AAD9PSS8</accession>
<name>A0AAD9PSS8_ACRCE</name>
<dbReference type="AlphaFoldDB" id="A0AAD9PSS8"/>
<reference evidence="1" key="1">
    <citation type="journal article" date="2023" name="G3 (Bethesda)">
        <title>Whole genome assembly and annotation of the endangered Caribbean coral Acropora cervicornis.</title>
        <authorList>
            <person name="Selwyn J.D."/>
            <person name="Vollmer S.V."/>
        </authorList>
    </citation>
    <scope>NUCLEOTIDE SEQUENCE</scope>
    <source>
        <strain evidence="1">K2</strain>
    </source>
</reference>
<comment type="caution">
    <text evidence="1">The sequence shown here is derived from an EMBL/GenBank/DDBJ whole genome shotgun (WGS) entry which is preliminary data.</text>
</comment>
<dbReference type="Proteomes" id="UP001249851">
    <property type="component" value="Unassembled WGS sequence"/>
</dbReference>
<evidence type="ECO:0000313" key="2">
    <source>
        <dbReference type="Proteomes" id="UP001249851"/>
    </source>
</evidence>
<gene>
    <name evidence="1" type="ORF">P5673_031432</name>
</gene>
<proteinExistence type="predicted"/>
<sequence length="298" mass="33707">MIQKLTIKCPNSFEEEGIGCDWTGPLETAESHSRNCGNEPAPNTVHQLAFVWDANSNDLANSQTVLSPVVSSNLVTTQCGLKKHEHFIHVFLGAKTTMEISSVLTSEATEYCNLLSHYPQPCLKHMLGDKYYQHYAFLVGGIFPLSRRTTSNLEKMRKAQKLDSLHHIYAKIINAFIFQSSEEKSAAGHAPGWSSSLFVFEDFNGNIGKFLPRKTEHCKSRTNRTCLRDELYAIGKLKERVPGEPFEDDLILSTRVESISYIKFFNYLQLGDAVFYSQAYRGLPEGTTTLMLMHKKKR</sequence>
<evidence type="ECO:0000313" key="1">
    <source>
        <dbReference type="EMBL" id="KAK2548367.1"/>
    </source>
</evidence>